<keyword evidence="2" id="KW-0732">Signal</keyword>
<feature type="compositionally biased region" description="Polar residues" evidence="1">
    <location>
        <begin position="139"/>
        <end position="152"/>
    </location>
</feature>
<evidence type="ECO:0000313" key="3">
    <source>
        <dbReference type="EMBL" id="CAD9518076.1"/>
    </source>
</evidence>
<proteinExistence type="predicted"/>
<dbReference type="AlphaFoldDB" id="A0A7S2N385"/>
<gene>
    <name evidence="3" type="ORF">HTAM1171_LOCUS11944</name>
</gene>
<dbReference type="EMBL" id="HBGV01019270">
    <property type="protein sequence ID" value="CAD9518076.1"/>
    <property type="molecule type" value="Transcribed_RNA"/>
</dbReference>
<organism evidence="3">
    <name type="scientific">Helicotheca tamesis</name>
    <dbReference type="NCBI Taxonomy" id="374047"/>
    <lineage>
        <taxon>Eukaryota</taxon>
        <taxon>Sar</taxon>
        <taxon>Stramenopiles</taxon>
        <taxon>Ochrophyta</taxon>
        <taxon>Bacillariophyta</taxon>
        <taxon>Mediophyceae</taxon>
        <taxon>Lithodesmiophycidae</taxon>
        <taxon>Lithodesmiales</taxon>
        <taxon>Lithodesmiaceae</taxon>
        <taxon>Helicotheca</taxon>
    </lineage>
</organism>
<feature type="chain" id="PRO_5031094150" evidence="2">
    <location>
        <begin position="21"/>
        <end position="215"/>
    </location>
</feature>
<accession>A0A7S2N385</accession>
<evidence type="ECO:0000256" key="2">
    <source>
        <dbReference type="SAM" id="SignalP"/>
    </source>
</evidence>
<sequence length="215" mass="23797">MRKVSSFIIVILSTLHDASSFHILSSSFFGSVKSRKLVTLSASTSPSSPFSKGIDLERARECVGTSGGVCDLEEMEQLRDALKAERMKDFLSSSLFYLYPTGAPSSPWNPNDSLEKRLLEDNLSHQLQLLKKENEQHHQAATSSAFVQSQQDTMTKRQDFIPHAATAATTDTASSVPTPQGMNDMIEFLTEPSTEEMMTVCFVVAMMMIFPFLQG</sequence>
<feature type="region of interest" description="Disordered" evidence="1">
    <location>
        <begin position="133"/>
        <end position="152"/>
    </location>
</feature>
<protein>
    <submittedName>
        <fullName evidence="3">Uncharacterized protein</fullName>
    </submittedName>
</protein>
<feature type="signal peptide" evidence="2">
    <location>
        <begin position="1"/>
        <end position="20"/>
    </location>
</feature>
<evidence type="ECO:0000256" key="1">
    <source>
        <dbReference type="SAM" id="MobiDB-lite"/>
    </source>
</evidence>
<name>A0A7S2N385_9STRA</name>
<reference evidence="3" key="1">
    <citation type="submission" date="2021-01" db="EMBL/GenBank/DDBJ databases">
        <authorList>
            <person name="Corre E."/>
            <person name="Pelletier E."/>
            <person name="Niang G."/>
            <person name="Scheremetjew M."/>
            <person name="Finn R."/>
            <person name="Kale V."/>
            <person name="Holt S."/>
            <person name="Cochrane G."/>
            <person name="Meng A."/>
            <person name="Brown T."/>
            <person name="Cohen L."/>
        </authorList>
    </citation>
    <scope>NUCLEOTIDE SEQUENCE</scope>
    <source>
        <strain evidence="3">CCMP826</strain>
    </source>
</reference>